<keyword evidence="1" id="KW-0812">Transmembrane</keyword>
<evidence type="ECO:0000313" key="2">
    <source>
        <dbReference type="EMBL" id="REF36637.1"/>
    </source>
</evidence>
<dbReference type="OrthoDB" id="5191116at2"/>
<feature type="transmembrane region" description="Helical" evidence="1">
    <location>
        <begin position="137"/>
        <end position="159"/>
    </location>
</feature>
<reference evidence="2 3" key="1">
    <citation type="submission" date="2018-08" db="EMBL/GenBank/DDBJ databases">
        <title>Sequencing the genomes of 1000 actinobacteria strains.</title>
        <authorList>
            <person name="Klenk H.-P."/>
        </authorList>
    </citation>
    <scope>NUCLEOTIDE SEQUENCE [LARGE SCALE GENOMIC DNA]</scope>
    <source>
        <strain evidence="2 3">DSM 22891</strain>
    </source>
</reference>
<feature type="transmembrane region" description="Helical" evidence="1">
    <location>
        <begin position="85"/>
        <end position="104"/>
    </location>
</feature>
<gene>
    <name evidence="2" type="ORF">DFJ64_2052</name>
</gene>
<keyword evidence="1" id="KW-1133">Transmembrane helix</keyword>
<comment type="caution">
    <text evidence="2">The sequence shown here is derived from an EMBL/GenBank/DDBJ whole genome shotgun (WGS) entry which is preliminary data.</text>
</comment>
<dbReference type="Pfam" id="PF06197">
    <property type="entry name" value="DUF998"/>
    <property type="match status" value="1"/>
</dbReference>
<dbReference type="EMBL" id="QTUC01000001">
    <property type="protein sequence ID" value="REF36637.1"/>
    <property type="molecule type" value="Genomic_DNA"/>
</dbReference>
<proteinExistence type="predicted"/>
<keyword evidence="3" id="KW-1185">Reference proteome</keyword>
<evidence type="ECO:0000313" key="3">
    <source>
        <dbReference type="Proteomes" id="UP000256485"/>
    </source>
</evidence>
<feature type="transmembrane region" description="Helical" evidence="1">
    <location>
        <begin position="171"/>
        <end position="190"/>
    </location>
</feature>
<dbReference type="RefSeq" id="WP_115850242.1">
    <property type="nucleotide sequence ID" value="NZ_QTUC01000001.1"/>
</dbReference>
<keyword evidence="1" id="KW-0472">Membrane</keyword>
<name>A0A3D9V534_THECX</name>
<dbReference type="AlphaFoldDB" id="A0A3D9V534"/>
<dbReference type="InterPro" id="IPR009339">
    <property type="entry name" value="DUF998"/>
</dbReference>
<evidence type="ECO:0000256" key="1">
    <source>
        <dbReference type="SAM" id="Phobius"/>
    </source>
</evidence>
<feature type="transmembrane region" description="Helical" evidence="1">
    <location>
        <begin position="21"/>
        <end position="42"/>
    </location>
</feature>
<organism evidence="2 3">
    <name type="scientific">Thermasporomyces composti</name>
    <dbReference type="NCBI Taxonomy" id="696763"/>
    <lineage>
        <taxon>Bacteria</taxon>
        <taxon>Bacillati</taxon>
        <taxon>Actinomycetota</taxon>
        <taxon>Actinomycetes</taxon>
        <taxon>Propionibacteriales</taxon>
        <taxon>Nocardioidaceae</taxon>
        <taxon>Thermasporomyces</taxon>
    </lineage>
</organism>
<feature type="transmembrane region" description="Helical" evidence="1">
    <location>
        <begin position="202"/>
        <end position="220"/>
    </location>
</feature>
<dbReference type="Proteomes" id="UP000256485">
    <property type="component" value="Unassembled WGS sequence"/>
</dbReference>
<feature type="transmembrane region" description="Helical" evidence="1">
    <location>
        <begin position="111"/>
        <end position="131"/>
    </location>
</feature>
<accession>A0A3D9V534</accession>
<protein>
    <submittedName>
        <fullName evidence="2">Putative membrane protein</fullName>
    </submittedName>
</protein>
<sequence length="231" mass="24517">MTLSTTLSRPTTLPRPARIGALCLTAAAPLFLLANVVTALGWRNPPFSWATHNISDLGNVHCGVWDTTRPRYVCSPWHPLMNASFVLTALLLIVGFVLAWRLLCHGAAPRVAAWLFLLAAVGYALAGAYPADVNENLHFLAALLILVLGNIGLPLAAFAPAGTVLGEIRPLTLVAAVVALAGSVLFLTQQPLGIGVGAMERVAAFPFLIWASCVGVFLLVRSRTPRRVPVS</sequence>